<gene>
    <name evidence="2" type="ORF">C1877_04480</name>
</gene>
<dbReference type="EMBL" id="PPTS01000002">
    <property type="protein sequence ID" value="RDB66438.1"/>
    <property type="molecule type" value="Genomic_DNA"/>
</dbReference>
<dbReference type="GeneID" id="78358968"/>
<dbReference type="InterPro" id="IPR005146">
    <property type="entry name" value="B3/B4_tRNA-bd"/>
</dbReference>
<keyword evidence="3" id="KW-1185">Reference proteome</keyword>
<evidence type="ECO:0000313" key="2">
    <source>
        <dbReference type="EMBL" id="RDB66438.1"/>
    </source>
</evidence>
<dbReference type="OrthoDB" id="276580at2"/>
<sequence>MKKLVAENSFWELFPDAAIGILAVRDMRPAAEVPPEDAAAVARLLRDANEQANRHLTSNTISENEAVRVWRETYRMFKTKKGARCSIENLLKRVLKGNPVGSITPSVDVYNAISLKYALPVGGEDLDSLAGDLRLGVTEGGDAFLPLGEDAEDPTLPGELCYRDDEGAVCRCWNWRDGQRTALTDDSANAILVVECVDPARRADLEAALDEFAALMERYLGASIEVRAVVDRAHPELVIEP</sequence>
<dbReference type="SMART" id="SM00873">
    <property type="entry name" value="B3_4"/>
    <property type="match status" value="1"/>
</dbReference>
<dbReference type="Pfam" id="PF03483">
    <property type="entry name" value="B3_4"/>
    <property type="match status" value="1"/>
</dbReference>
<dbReference type="Gene3D" id="3.50.40.10">
    <property type="entry name" value="Phenylalanyl-trna Synthetase, Chain B, domain 3"/>
    <property type="match status" value="1"/>
</dbReference>
<dbReference type="AlphaFoldDB" id="A0A369M7N3"/>
<accession>A0A369M7N3</accession>
<dbReference type="GO" id="GO:0004826">
    <property type="term" value="F:phenylalanine-tRNA ligase activity"/>
    <property type="evidence" value="ECO:0007669"/>
    <property type="project" value="InterPro"/>
</dbReference>
<evidence type="ECO:0000313" key="3">
    <source>
        <dbReference type="Proteomes" id="UP000254000"/>
    </source>
</evidence>
<organism evidence="2 3">
    <name type="scientific">Gordonibacter pamelaeae</name>
    <dbReference type="NCBI Taxonomy" id="471189"/>
    <lineage>
        <taxon>Bacteria</taxon>
        <taxon>Bacillati</taxon>
        <taxon>Actinomycetota</taxon>
        <taxon>Coriobacteriia</taxon>
        <taxon>Eggerthellales</taxon>
        <taxon>Eggerthellaceae</taxon>
        <taxon>Gordonibacter</taxon>
    </lineage>
</organism>
<dbReference type="SUPFAM" id="SSF56037">
    <property type="entry name" value="PheT/TilS domain"/>
    <property type="match status" value="1"/>
</dbReference>
<evidence type="ECO:0000259" key="1">
    <source>
        <dbReference type="SMART" id="SM00873"/>
    </source>
</evidence>
<name>A0A369M7N3_9ACTN</name>
<feature type="domain" description="B3/B4 tRNA-binding" evidence="1">
    <location>
        <begin position="68"/>
        <end position="221"/>
    </location>
</feature>
<dbReference type="Proteomes" id="UP000254000">
    <property type="component" value="Unassembled WGS sequence"/>
</dbReference>
<protein>
    <recommendedName>
        <fullName evidence="1">B3/B4 tRNA-binding domain-containing protein</fullName>
    </recommendedName>
</protein>
<dbReference type="InterPro" id="IPR020825">
    <property type="entry name" value="Phe-tRNA_synthase-like_B3/B4"/>
</dbReference>
<proteinExistence type="predicted"/>
<dbReference type="PANTHER" id="PTHR39209:SF2">
    <property type="entry name" value="CYTOPLASMIC PROTEIN"/>
    <property type="match status" value="1"/>
</dbReference>
<dbReference type="GO" id="GO:0003723">
    <property type="term" value="F:RNA binding"/>
    <property type="evidence" value="ECO:0007669"/>
    <property type="project" value="InterPro"/>
</dbReference>
<dbReference type="RefSeq" id="WP_015540400.1">
    <property type="nucleotide sequence ID" value="NZ_CABMMS010000002.1"/>
</dbReference>
<reference evidence="2 3" key="1">
    <citation type="journal article" date="2018" name="Elife">
        <title>Discovery and characterization of a prevalent human gut bacterial enzyme sufficient for the inactivation of a family of plant toxins.</title>
        <authorList>
            <person name="Koppel N."/>
            <person name="Bisanz J.E."/>
            <person name="Pandelia M.E."/>
            <person name="Turnbaugh P.J."/>
            <person name="Balskus E.P."/>
        </authorList>
    </citation>
    <scope>NUCLEOTIDE SEQUENCE [LARGE SCALE GENOMIC DNA]</scope>
    <source>
        <strain evidence="2 3">3C</strain>
    </source>
</reference>
<dbReference type="PANTHER" id="PTHR39209">
    <property type="match status" value="1"/>
</dbReference>
<comment type="caution">
    <text evidence="2">The sequence shown here is derived from an EMBL/GenBank/DDBJ whole genome shotgun (WGS) entry which is preliminary data.</text>
</comment>